<gene>
    <name evidence="2" type="ORF">SM757_03505</name>
</gene>
<dbReference type="Proteomes" id="UP001293718">
    <property type="component" value="Unassembled WGS sequence"/>
</dbReference>
<comment type="caution">
    <text evidence="2">The sequence shown here is derived from an EMBL/GenBank/DDBJ whole genome shotgun (WGS) entry which is preliminary data.</text>
</comment>
<sequence length="115" mass="12063">MNKLILAVLLGTAGILPAVAQTSDADHAAHHPAAAASAAPAADLTDGEVRRIDKANAKVTLKHGEIRNLDMPGMTMVFQVKDAAMLDAVKVGDKVRFHVEKQGSAFVVTDLQPAQ</sequence>
<name>A0ABU5I9N4_9BURK</name>
<dbReference type="InterPro" id="IPR042230">
    <property type="entry name" value="CusF_sf"/>
</dbReference>
<dbReference type="InterPro" id="IPR021647">
    <property type="entry name" value="CusF_Ec"/>
</dbReference>
<proteinExistence type="predicted"/>
<dbReference type="Pfam" id="PF11604">
    <property type="entry name" value="CusF_Ec"/>
    <property type="match status" value="1"/>
</dbReference>
<feature type="signal peptide" evidence="1">
    <location>
        <begin position="1"/>
        <end position="20"/>
    </location>
</feature>
<feature type="chain" id="PRO_5047337718" evidence="1">
    <location>
        <begin position="21"/>
        <end position="115"/>
    </location>
</feature>
<accession>A0ABU5I9N4</accession>
<organism evidence="2 3">
    <name type="scientific">Azohydromonas lata</name>
    <dbReference type="NCBI Taxonomy" id="45677"/>
    <lineage>
        <taxon>Bacteria</taxon>
        <taxon>Pseudomonadati</taxon>
        <taxon>Pseudomonadota</taxon>
        <taxon>Betaproteobacteria</taxon>
        <taxon>Burkholderiales</taxon>
        <taxon>Sphaerotilaceae</taxon>
        <taxon>Azohydromonas</taxon>
    </lineage>
</organism>
<evidence type="ECO:0000256" key="1">
    <source>
        <dbReference type="SAM" id="SignalP"/>
    </source>
</evidence>
<keyword evidence="3" id="KW-1185">Reference proteome</keyword>
<dbReference type="EMBL" id="JAXOJX010000003">
    <property type="protein sequence ID" value="MDZ5455632.1"/>
    <property type="molecule type" value="Genomic_DNA"/>
</dbReference>
<protein>
    <submittedName>
        <fullName evidence="2">Copper-binding protein</fullName>
    </submittedName>
</protein>
<evidence type="ECO:0000313" key="3">
    <source>
        <dbReference type="Proteomes" id="UP001293718"/>
    </source>
</evidence>
<dbReference type="Gene3D" id="2.40.50.320">
    <property type="entry name" value="Copper binding periplasmic protein CusF"/>
    <property type="match status" value="1"/>
</dbReference>
<evidence type="ECO:0000313" key="2">
    <source>
        <dbReference type="EMBL" id="MDZ5455632.1"/>
    </source>
</evidence>
<reference evidence="2 3" key="1">
    <citation type="submission" date="2023-11" db="EMBL/GenBank/DDBJ databases">
        <title>Draft genome of Azohydromonas lata strain H1 (DSM1123), a polyhydroxyalkanoate producer.</title>
        <authorList>
            <person name="Traversa D."/>
            <person name="D'Addabbo P."/>
            <person name="Pazzani C."/>
            <person name="Manzari C."/>
            <person name="Chiara M."/>
            <person name="Scrascia M."/>
        </authorList>
    </citation>
    <scope>NUCLEOTIDE SEQUENCE [LARGE SCALE GENOMIC DNA]</scope>
    <source>
        <strain evidence="2 3">H1</strain>
    </source>
</reference>
<dbReference type="RefSeq" id="WP_322464389.1">
    <property type="nucleotide sequence ID" value="NZ_JAXOJX010000003.1"/>
</dbReference>
<keyword evidence="1" id="KW-0732">Signal</keyword>